<dbReference type="EMBL" id="SNYV01000011">
    <property type="protein sequence ID" value="TDQ80191.1"/>
    <property type="molecule type" value="Genomic_DNA"/>
</dbReference>
<comment type="caution">
    <text evidence="2">The sequence shown here is derived from an EMBL/GenBank/DDBJ whole genome shotgun (WGS) entry which is preliminary data.</text>
</comment>
<name>A0A4R6WPV2_9SPHI</name>
<accession>A0A4R6WPV2</accession>
<evidence type="ECO:0000259" key="1">
    <source>
        <dbReference type="Pfam" id="PF06057"/>
    </source>
</evidence>
<proteinExistence type="predicted"/>
<dbReference type="Proteomes" id="UP000295292">
    <property type="component" value="Unassembled WGS sequence"/>
</dbReference>
<dbReference type="AlphaFoldDB" id="A0A4R6WPV2"/>
<feature type="domain" description="Bacterial virulence" evidence="1">
    <location>
        <begin position="300"/>
        <end position="447"/>
    </location>
</feature>
<dbReference type="InterPro" id="IPR010333">
    <property type="entry name" value="VirJ"/>
</dbReference>
<sequence>MILNDWTKAGEMDRLRKTTLLTLLYLLFVIYGVSAQEFIQDHRFGKLTIYSPERFPNKEAKSLVLFISGDGGWEYGVVNMARAIAKQGALVVGIDAKSYRSYLGHQTKGCLYPAADFEQLSLFLQRKYNFSIYQKPLLIGYSYGATFVYALLAQAPAGTFSGGIALGFCPDLELSLPLCKGNGLSYKVLKPGKSYYLNKVPQLPNPFIVLNGLKDETCNYQATAEFLKGIGNTKLISLPKVGHGFSIADNWLPDYIASYQDILKKQQELHQSALALTGQLKTQLPVRIVKAGDNSWKHLLFLISGDGGWTSFDQGLAESFASKNINVIGLDAQKYFWNKKTPEETAKQIDNVLVHYLQQYPDLRVTLMGYSFGACVVPFVAKRLSPITFKSISNLVLLAPDRYGDFEIHVADMLNLSQTKSSYNVVDEVKNVKKLFKLCIFGSDDDPGLSQAFSHQ</sequence>
<dbReference type="OrthoDB" id="641022at2"/>
<dbReference type="PANTHER" id="PTHR11614">
    <property type="entry name" value="PHOSPHOLIPASE-RELATED"/>
    <property type="match status" value="1"/>
</dbReference>
<protein>
    <submittedName>
        <fullName evidence="2">Type IV secretory pathway VirJ component</fullName>
    </submittedName>
</protein>
<dbReference type="InterPro" id="IPR029058">
    <property type="entry name" value="AB_hydrolase_fold"/>
</dbReference>
<dbReference type="InterPro" id="IPR051044">
    <property type="entry name" value="MAG_DAG_Lipase"/>
</dbReference>
<keyword evidence="3" id="KW-1185">Reference proteome</keyword>
<organism evidence="2 3">
    <name type="scientific">Sphingobacterium yanglingense</name>
    <dbReference type="NCBI Taxonomy" id="1437280"/>
    <lineage>
        <taxon>Bacteria</taxon>
        <taxon>Pseudomonadati</taxon>
        <taxon>Bacteroidota</taxon>
        <taxon>Sphingobacteriia</taxon>
        <taxon>Sphingobacteriales</taxon>
        <taxon>Sphingobacteriaceae</taxon>
        <taxon>Sphingobacterium</taxon>
    </lineage>
</organism>
<feature type="domain" description="Bacterial virulence" evidence="1">
    <location>
        <begin position="63"/>
        <end position="153"/>
    </location>
</feature>
<dbReference type="Pfam" id="PF06057">
    <property type="entry name" value="VirJ"/>
    <property type="match status" value="2"/>
</dbReference>
<dbReference type="InterPro" id="IPR011225">
    <property type="entry name" value="IV_sec_VirJ"/>
</dbReference>
<evidence type="ECO:0000313" key="3">
    <source>
        <dbReference type="Proteomes" id="UP000295292"/>
    </source>
</evidence>
<dbReference type="Gene3D" id="3.40.50.1820">
    <property type="entry name" value="alpha/beta hydrolase"/>
    <property type="match status" value="2"/>
</dbReference>
<reference evidence="2 3" key="1">
    <citation type="submission" date="2019-03" db="EMBL/GenBank/DDBJ databases">
        <title>Genomic Encyclopedia of Archaeal and Bacterial Type Strains, Phase II (KMG-II): from individual species to whole genera.</title>
        <authorList>
            <person name="Goeker M."/>
        </authorList>
    </citation>
    <scope>NUCLEOTIDE SEQUENCE [LARGE SCALE GENOMIC DNA]</scope>
    <source>
        <strain evidence="2 3">DSM 28353</strain>
    </source>
</reference>
<evidence type="ECO:0000313" key="2">
    <source>
        <dbReference type="EMBL" id="TDQ80191.1"/>
    </source>
</evidence>
<gene>
    <name evidence="2" type="ORF">CLV99_1648</name>
</gene>
<dbReference type="RefSeq" id="WP_133583932.1">
    <property type="nucleotide sequence ID" value="NZ_SNYV01000011.1"/>
</dbReference>
<dbReference type="PIRSF" id="PIRSF029063">
    <property type="entry name" value="IV_sec_VirJ"/>
    <property type="match status" value="1"/>
</dbReference>
<dbReference type="SUPFAM" id="SSF53474">
    <property type="entry name" value="alpha/beta-Hydrolases"/>
    <property type="match status" value="2"/>
</dbReference>